<dbReference type="PANTHER" id="PTHR33507:SF3">
    <property type="entry name" value="INNER MEMBRANE PROTEIN YBBJ"/>
    <property type="match status" value="1"/>
</dbReference>
<evidence type="ECO:0000256" key="2">
    <source>
        <dbReference type="ARBA" id="ARBA00022692"/>
    </source>
</evidence>
<name>A0A402CQH9_9BACT</name>
<keyword evidence="4" id="KW-0472">Membrane</keyword>
<evidence type="ECO:0000256" key="3">
    <source>
        <dbReference type="ARBA" id="ARBA00022989"/>
    </source>
</evidence>
<dbReference type="AlphaFoldDB" id="A0A402CQH9"/>
<dbReference type="Gene3D" id="3.90.226.10">
    <property type="entry name" value="2-enoyl-CoA Hydratase, Chain A, domain 1"/>
    <property type="match status" value="1"/>
</dbReference>
<dbReference type="GO" id="GO:0005886">
    <property type="term" value="C:plasma membrane"/>
    <property type="evidence" value="ECO:0007669"/>
    <property type="project" value="TreeGrafter"/>
</dbReference>
<dbReference type="InterPro" id="IPR052165">
    <property type="entry name" value="Membrane_assoc_protease"/>
</dbReference>
<dbReference type="Pfam" id="PF01957">
    <property type="entry name" value="NfeD"/>
    <property type="match status" value="1"/>
</dbReference>
<dbReference type="Proteomes" id="UP000287394">
    <property type="component" value="Chromosome"/>
</dbReference>
<dbReference type="PANTHER" id="PTHR33507">
    <property type="entry name" value="INNER MEMBRANE PROTEIN YBBJ"/>
    <property type="match status" value="1"/>
</dbReference>
<dbReference type="InterPro" id="IPR012340">
    <property type="entry name" value="NA-bd_OB-fold"/>
</dbReference>
<dbReference type="Pfam" id="PF24961">
    <property type="entry name" value="NfeD_membrane"/>
    <property type="match status" value="1"/>
</dbReference>
<organism evidence="8 9">
    <name type="scientific">Capsulimonas corticalis</name>
    <dbReference type="NCBI Taxonomy" id="2219043"/>
    <lineage>
        <taxon>Bacteria</taxon>
        <taxon>Bacillati</taxon>
        <taxon>Armatimonadota</taxon>
        <taxon>Armatimonadia</taxon>
        <taxon>Capsulimonadales</taxon>
        <taxon>Capsulimonadaceae</taxon>
        <taxon>Capsulimonas</taxon>
    </lineage>
</organism>
<keyword evidence="3" id="KW-1133">Transmembrane helix</keyword>
<dbReference type="InterPro" id="IPR029045">
    <property type="entry name" value="ClpP/crotonase-like_dom_sf"/>
</dbReference>
<dbReference type="InterPro" id="IPR056739">
    <property type="entry name" value="NfeD_membrane"/>
</dbReference>
<evidence type="ECO:0000313" key="9">
    <source>
        <dbReference type="Proteomes" id="UP000287394"/>
    </source>
</evidence>
<gene>
    <name evidence="8" type="ORF">CCAX7_46960</name>
</gene>
<keyword evidence="9" id="KW-1185">Reference proteome</keyword>
<keyword evidence="2" id="KW-0812">Transmembrane</keyword>
<evidence type="ECO:0000259" key="6">
    <source>
        <dbReference type="Pfam" id="PF24961"/>
    </source>
</evidence>
<accession>A0A402CQH9</accession>
<evidence type="ECO:0000259" key="7">
    <source>
        <dbReference type="Pfam" id="PF25145"/>
    </source>
</evidence>
<protein>
    <submittedName>
        <fullName evidence="8">Uncharacterized protein</fullName>
    </submittedName>
</protein>
<feature type="domain" description="NfeD1b N-terminal" evidence="7">
    <location>
        <begin position="38"/>
        <end position="214"/>
    </location>
</feature>
<sequence>MADNRPFARLLRLALALVLLMLSAFAGLTPANADAPRVRVVEIHGAVNAAVATFVGEQLDAAWKDGVSGVIFDLDTQSGDDAAANAIKSSIISHTASLPIAVYIHDHALGAGAIIPLAAKTVVMTPTAIIGGASGSGAKADFKASASALGRNPAIAAAFVSADAPLPTLGVANSGETLTMTAQQAQTSGFASAIATDDSGVLAAMGLPSASIETAHFSAWIGFARWIVLPWVTILLLAVGIALIIVELLTLHTWGIAGIVGGLILALIFAAHIAVGHASYVGILLVLGGVLFLLFETHIFPGHGVSAIIGLGLIGTGMYFALGGAQNGALYAISGSLLTTVGILVAFFIYLPRSRVWNKIGQPMMQTATEGYVASEDYTGYLGAVGEVTSDLRPSGIAEFQGIRMQVVSEGAFIPAGTPVEVVVVQGGRIVVAPTASSGYTAV</sequence>
<dbReference type="Pfam" id="PF25145">
    <property type="entry name" value="NfeD1b_N"/>
    <property type="match status" value="1"/>
</dbReference>
<dbReference type="SUPFAM" id="SSF52096">
    <property type="entry name" value="ClpP/crotonase"/>
    <property type="match status" value="1"/>
</dbReference>
<evidence type="ECO:0000256" key="4">
    <source>
        <dbReference type="ARBA" id="ARBA00023136"/>
    </source>
</evidence>
<reference evidence="8 9" key="1">
    <citation type="journal article" date="2019" name="Int. J. Syst. Evol. Microbiol.">
        <title>Capsulimonas corticalis gen. nov., sp. nov., an aerobic capsulated bacterium, of a novel bacterial order, Capsulimonadales ord. nov., of the class Armatimonadia of the phylum Armatimonadetes.</title>
        <authorList>
            <person name="Li J."/>
            <person name="Kudo C."/>
            <person name="Tonouchi A."/>
        </authorList>
    </citation>
    <scope>NUCLEOTIDE SEQUENCE [LARGE SCALE GENOMIC DNA]</scope>
    <source>
        <strain evidence="8 9">AX-7</strain>
    </source>
</reference>
<dbReference type="KEGG" id="ccot:CCAX7_46960"/>
<evidence type="ECO:0000313" key="8">
    <source>
        <dbReference type="EMBL" id="BDI32645.1"/>
    </source>
</evidence>
<dbReference type="InterPro" id="IPR056738">
    <property type="entry name" value="NfeD1b_N"/>
</dbReference>
<feature type="domain" description="NfeD-like C-terminal" evidence="5">
    <location>
        <begin position="380"/>
        <end position="434"/>
    </location>
</feature>
<evidence type="ECO:0000259" key="5">
    <source>
        <dbReference type="Pfam" id="PF01957"/>
    </source>
</evidence>
<comment type="subcellular location">
    <subcellularLocation>
        <location evidence="1">Membrane</location>
        <topology evidence="1">Multi-pass membrane protein</topology>
    </subcellularLocation>
</comment>
<dbReference type="EMBL" id="AP025739">
    <property type="protein sequence ID" value="BDI32645.1"/>
    <property type="molecule type" value="Genomic_DNA"/>
</dbReference>
<evidence type="ECO:0000256" key="1">
    <source>
        <dbReference type="ARBA" id="ARBA00004141"/>
    </source>
</evidence>
<feature type="domain" description="NfeD integral membrane" evidence="6">
    <location>
        <begin position="231"/>
        <end position="350"/>
    </location>
</feature>
<dbReference type="Gene3D" id="2.40.50.140">
    <property type="entry name" value="Nucleic acid-binding proteins"/>
    <property type="match status" value="1"/>
</dbReference>
<dbReference type="InterPro" id="IPR002810">
    <property type="entry name" value="NfeD-like_C"/>
</dbReference>
<dbReference type="FunCoup" id="A0A402CQH9">
    <property type="interactions" value="7"/>
</dbReference>
<proteinExistence type="predicted"/>
<dbReference type="RefSeq" id="WP_165863934.1">
    <property type="nucleotide sequence ID" value="NZ_AP025739.1"/>
</dbReference>